<evidence type="ECO:0000259" key="11">
    <source>
        <dbReference type="PROSITE" id="PS50014"/>
    </source>
</evidence>
<dbReference type="SMART" id="SM00249">
    <property type="entry name" value="PHD"/>
    <property type="match status" value="2"/>
</dbReference>
<dbReference type="OrthoDB" id="20839at2759"/>
<comment type="caution">
    <text evidence="14">The sequence shown here is derived from an EMBL/GenBank/DDBJ whole genome shotgun (WGS) entry which is preliminary data.</text>
</comment>
<evidence type="ECO:0000256" key="9">
    <source>
        <dbReference type="PROSITE-ProRule" id="PRU00146"/>
    </source>
</evidence>
<evidence type="ECO:0000256" key="8">
    <source>
        <dbReference type="PROSITE-ProRule" id="PRU00035"/>
    </source>
</evidence>
<evidence type="ECO:0000256" key="5">
    <source>
        <dbReference type="ARBA" id="ARBA00022833"/>
    </source>
</evidence>
<dbReference type="GO" id="GO:0008270">
    <property type="term" value="F:zinc ion binding"/>
    <property type="evidence" value="ECO:0007669"/>
    <property type="project" value="UniProtKB-KW"/>
</dbReference>
<proteinExistence type="predicted"/>
<dbReference type="EMBL" id="PUHQ01000246">
    <property type="protein sequence ID" value="KAG0653278.1"/>
    <property type="molecule type" value="Genomic_DNA"/>
</dbReference>
<dbReference type="InterPro" id="IPR036427">
    <property type="entry name" value="Bromodomain-like_sf"/>
</dbReference>
<dbReference type="FunFam" id="3.30.40.10:FF:000007">
    <property type="entry name" value="Bromodomain containing 1, isoform CRA_b"/>
    <property type="match status" value="1"/>
</dbReference>
<keyword evidence="6 8" id="KW-0103">Bromodomain</keyword>
<dbReference type="InterPro" id="IPR050701">
    <property type="entry name" value="Histone_Mod_Regulator"/>
</dbReference>
<keyword evidence="5" id="KW-0862">Zinc</keyword>
<dbReference type="PROSITE" id="PS51805">
    <property type="entry name" value="EPHD"/>
    <property type="match status" value="1"/>
</dbReference>
<evidence type="ECO:0000313" key="15">
    <source>
        <dbReference type="Proteomes" id="UP000777482"/>
    </source>
</evidence>
<dbReference type="InterPro" id="IPR019542">
    <property type="entry name" value="Enhancer_polycomb-like_N"/>
</dbReference>
<evidence type="ECO:0000256" key="7">
    <source>
        <dbReference type="ARBA" id="ARBA00023242"/>
    </source>
</evidence>
<evidence type="ECO:0000256" key="10">
    <source>
        <dbReference type="SAM" id="MobiDB-lite"/>
    </source>
</evidence>
<organism evidence="14 15">
    <name type="scientific">Rhodotorula mucilaginosa</name>
    <name type="common">Yeast</name>
    <name type="synonym">Rhodotorula rubra</name>
    <dbReference type="NCBI Taxonomy" id="5537"/>
    <lineage>
        <taxon>Eukaryota</taxon>
        <taxon>Fungi</taxon>
        <taxon>Dikarya</taxon>
        <taxon>Basidiomycota</taxon>
        <taxon>Pucciniomycotina</taxon>
        <taxon>Microbotryomycetes</taxon>
        <taxon>Sporidiobolales</taxon>
        <taxon>Sporidiobolaceae</taxon>
        <taxon>Rhodotorula</taxon>
    </lineage>
</organism>
<keyword evidence="3" id="KW-0677">Repeat</keyword>
<dbReference type="PANTHER" id="PTHR13793:SF107">
    <property type="entry name" value="BROMODOMAIN-CONTAINING PROTEIN HOMOLOG"/>
    <property type="match status" value="1"/>
</dbReference>
<accession>A0A9P6VS70</accession>
<evidence type="ECO:0000259" key="13">
    <source>
        <dbReference type="PROSITE" id="PS51805"/>
    </source>
</evidence>
<feature type="domain" description="Bromo" evidence="11">
    <location>
        <begin position="507"/>
        <end position="556"/>
    </location>
</feature>
<dbReference type="GO" id="GO:0006357">
    <property type="term" value="P:regulation of transcription by RNA polymerase II"/>
    <property type="evidence" value="ECO:0007669"/>
    <property type="project" value="TreeGrafter"/>
</dbReference>
<keyword evidence="15" id="KW-1185">Reference proteome</keyword>
<evidence type="ECO:0000313" key="14">
    <source>
        <dbReference type="EMBL" id="KAG0653278.1"/>
    </source>
</evidence>
<sequence length="556" mass="62202">MPAHGGKLLPVVKFAVVEPPAVAPPDVANPQLASYGYNDGTEWPAYHDAVHNGDGGRYLRWLQPMEADLAKQVEYDMDEQDKLWLDMVNAERKREGHAAISYEVFEIVMDKIEKEWFDLTRNIPKRTNAMPNEDSKCAICDDGECENSNAIVFCDGCNLAVHQDCYGVPYIPEGQWLCRKCTVSPDKPVTCVLCPNSYGAFKQTTTGQWAHLLCAIWVPETGVVNTVYMEPVDGLEAIPKSRWKLLCYLCKKRVGACIQCANRTCYTAFHVTCAREYGLELKMKQGLATGGDLKAYCDKHGEASRLRYRRGFTNATTSRGASPFSAGGWKKSKSGPAASSGLLKLTLRLPNKDGGGGGGGGGKSARAYKSSFNSSGPPVIPAKIFDRIMSYISKLKLVAKKDVVNLVCRYWSLKREARRGAPLLKRIHLEPWTASATSRQQTEQDKAEKLGLIRLLRNDLEKVRMLTELVRKREKKKLERANHLKKVVEGLLFPKEDAMRQVLQAVKSLDKPGYFAQPVSREQVPDYHDIIKFPMDWATMSAKIDRHEYPTALDFS</sequence>
<dbReference type="Pfam" id="PF13831">
    <property type="entry name" value="PHD_2"/>
    <property type="match status" value="1"/>
</dbReference>
<dbReference type="PANTHER" id="PTHR13793">
    <property type="entry name" value="PHD FINGER PROTEINS"/>
    <property type="match status" value="1"/>
</dbReference>
<dbReference type="GO" id="GO:0006325">
    <property type="term" value="P:chromatin organization"/>
    <property type="evidence" value="ECO:0007669"/>
    <property type="project" value="UniProtKB-ARBA"/>
</dbReference>
<feature type="region of interest" description="Disordered" evidence="10">
    <location>
        <begin position="353"/>
        <end position="375"/>
    </location>
</feature>
<dbReference type="SUPFAM" id="SSF57903">
    <property type="entry name" value="FYVE/PHD zinc finger"/>
    <property type="match status" value="1"/>
</dbReference>
<evidence type="ECO:0000256" key="2">
    <source>
        <dbReference type="ARBA" id="ARBA00022723"/>
    </source>
</evidence>
<dbReference type="CDD" id="cd15492">
    <property type="entry name" value="PHD_BRPF_JADE_like"/>
    <property type="match status" value="1"/>
</dbReference>
<gene>
    <name evidence="14" type="primary">NTO1</name>
    <name evidence="14" type="ORF">C6P46_003145</name>
</gene>
<protein>
    <submittedName>
        <fullName evidence="14">NuA3 HAT complex component nto1</fullName>
    </submittedName>
</protein>
<evidence type="ECO:0000259" key="12">
    <source>
        <dbReference type="PROSITE" id="PS50016"/>
    </source>
</evidence>
<dbReference type="AlphaFoldDB" id="A0A9P6VS70"/>
<reference evidence="14 15" key="1">
    <citation type="submission" date="2020-11" db="EMBL/GenBank/DDBJ databases">
        <title>Kefir isolates.</title>
        <authorList>
            <person name="Marcisauskas S."/>
            <person name="Kim Y."/>
            <person name="Blasche S."/>
        </authorList>
    </citation>
    <scope>NUCLEOTIDE SEQUENCE [LARGE SCALE GENOMIC DNA]</scope>
    <source>
        <strain evidence="14 15">KR</strain>
    </source>
</reference>
<feature type="domain" description="PHD-type" evidence="12">
    <location>
        <begin position="134"/>
        <end position="184"/>
    </location>
</feature>
<name>A0A9P6VS70_RHOMI</name>
<feature type="domain" description="PHD-type" evidence="13">
    <location>
        <begin position="188"/>
        <end position="301"/>
    </location>
</feature>
<dbReference type="InterPro" id="IPR019787">
    <property type="entry name" value="Znf_PHD-finger"/>
</dbReference>
<evidence type="ECO:0000256" key="6">
    <source>
        <dbReference type="ARBA" id="ARBA00023117"/>
    </source>
</evidence>
<dbReference type="InterPro" id="IPR001487">
    <property type="entry name" value="Bromodomain"/>
</dbReference>
<dbReference type="InterPro" id="IPR001965">
    <property type="entry name" value="Znf_PHD"/>
</dbReference>
<dbReference type="GO" id="GO:0005634">
    <property type="term" value="C:nucleus"/>
    <property type="evidence" value="ECO:0007669"/>
    <property type="project" value="UniProtKB-SubCell"/>
</dbReference>
<dbReference type="InterPro" id="IPR013083">
    <property type="entry name" value="Znf_RING/FYVE/PHD"/>
</dbReference>
<dbReference type="FunFam" id="3.30.40.10:FF:000008">
    <property type="entry name" value="Bromodomain containing 1, isoform CRA_a"/>
    <property type="match status" value="1"/>
</dbReference>
<keyword evidence="4 9" id="KW-0863">Zinc-finger</keyword>
<dbReference type="Pfam" id="PF00439">
    <property type="entry name" value="Bromodomain"/>
    <property type="match status" value="1"/>
</dbReference>
<feature type="compositionally biased region" description="Gly residues" evidence="10">
    <location>
        <begin position="353"/>
        <end position="363"/>
    </location>
</feature>
<dbReference type="Gene3D" id="1.20.920.10">
    <property type="entry name" value="Bromodomain-like"/>
    <property type="match status" value="1"/>
</dbReference>
<evidence type="ECO:0000256" key="1">
    <source>
        <dbReference type="ARBA" id="ARBA00004123"/>
    </source>
</evidence>
<dbReference type="InterPro" id="IPR019786">
    <property type="entry name" value="Zinc_finger_PHD-type_CS"/>
</dbReference>
<dbReference type="InterPro" id="IPR011011">
    <property type="entry name" value="Znf_FYVE_PHD"/>
</dbReference>
<dbReference type="Pfam" id="PF10513">
    <property type="entry name" value="EPL1"/>
    <property type="match status" value="1"/>
</dbReference>
<keyword evidence="2" id="KW-0479">Metal-binding</keyword>
<comment type="subcellular location">
    <subcellularLocation>
        <location evidence="1">Nucleus</location>
    </subcellularLocation>
</comment>
<dbReference type="PROSITE" id="PS50016">
    <property type="entry name" value="ZF_PHD_2"/>
    <property type="match status" value="1"/>
</dbReference>
<dbReference type="PROSITE" id="PS01359">
    <property type="entry name" value="ZF_PHD_1"/>
    <property type="match status" value="1"/>
</dbReference>
<dbReference type="SUPFAM" id="SSF47370">
    <property type="entry name" value="Bromodomain"/>
    <property type="match status" value="1"/>
</dbReference>
<evidence type="ECO:0000256" key="4">
    <source>
        <dbReference type="ARBA" id="ARBA00022771"/>
    </source>
</evidence>
<dbReference type="InterPro" id="IPR034732">
    <property type="entry name" value="EPHD"/>
</dbReference>
<dbReference type="Pfam" id="PF13832">
    <property type="entry name" value="zf-HC5HC2H_2"/>
    <property type="match status" value="1"/>
</dbReference>
<keyword evidence="7" id="KW-0539">Nucleus</keyword>
<evidence type="ECO:0000256" key="3">
    <source>
        <dbReference type="ARBA" id="ARBA00022737"/>
    </source>
</evidence>
<dbReference type="PROSITE" id="PS50014">
    <property type="entry name" value="BROMODOMAIN_2"/>
    <property type="match status" value="1"/>
</dbReference>
<dbReference type="Gene3D" id="3.30.40.10">
    <property type="entry name" value="Zinc/RING finger domain, C3HC4 (zinc finger)"/>
    <property type="match status" value="2"/>
</dbReference>
<feature type="non-terminal residue" evidence="14">
    <location>
        <position position="1"/>
    </location>
</feature>
<dbReference type="Proteomes" id="UP000777482">
    <property type="component" value="Unassembled WGS sequence"/>
</dbReference>